<accession>A0AA40KS09</accession>
<dbReference type="Proteomes" id="UP001177670">
    <property type="component" value="Unassembled WGS sequence"/>
</dbReference>
<name>A0AA40KS09_9HYME</name>
<organism evidence="1 2">
    <name type="scientific">Melipona bicolor</name>
    <dbReference type="NCBI Taxonomy" id="60889"/>
    <lineage>
        <taxon>Eukaryota</taxon>
        <taxon>Metazoa</taxon>
        <taxon>Ecdysozoa</taxon>
        <taxon>Arthropoda</taxon>
        <taxon>Hexapoda</taxon>
        <taxon>Insecta</taxon>
        <taxon>Pterygota</taxon>
        <taxon>Neoptera</taxon>
        <taxon>Endopterygota</taxon>
        <taxon>Hymenoptera</taxon>
        <taxon>Apocrita</taxon>
        <taxon>Aculeata</taxon>
        <taxon>Apoidea</taxon>
        <taxon>Anthophila</taxon>
        <taxon>Apidae</taxon>
        <taxon>Melipona</taxon>
    </lineage>
</organism>
<dbReference type="AlphaFoldDB" id="A0AA40KS09"/>
<comment type="caution">
    <text evidence="1">The sequence shown here is derived from an EMBL/GenBank/DDBJ whole genome shotgun (WGS) entry which is preliminary data.</text>
</comment>
<keyword evidence="2" id="KW-1185">Reference proteome</keyword>
<dbReference type="EMBL" id="JAHYIQ010000007">
    <property type="protein sequence ID" value="KAK1130661.1"/>
    <property type="molecule type" value="Genomic_DNA"/>
</dbReference>
<gene>
    <name evidence="1" type="ORF">K0M31_018777</name>
</gene>
<protein>
    <submittedName>
        <fullName evidence="1">Uncharacterized protein</fullName>
    </submittedName>
</protein>
<evidence type="ECO:0000313" key="1">
    <source>
        <dbReference type="EMBL" id="KAK1130661.1"/>
    </source>
</evidence>
<evidence type="ECO:0000313" key="2">
    <source>
        <dbReference type="Proteomes" id="UP001177670"/>
    </source>
</evidence>
<reference evidence="1" key="1">
    <citation type="submission" date="2021-10" db="EMBL/GenBank/DDBJ databases">
        <title>Melipona bicolor Genome sequencing and assembly.</title>
        <authorList>
            <person name="Araujo N.S."/>
            <person name="Arias M.C."/>
        </authorList>
    </citation>
    <scope>NUCLEOTIDE SEQUENCE</scope>
    <source>
        <strain evidence="1">USP_2M_L1-L4_2017</strain>
        <tissue evidence="1">Whole body</tissue>
    </source>
</reference>
<sequence>MINITEQRLYVDDPHYTFDNLVGAFWDKVGTTVRELNGGLVLQTARGIDAWRGLNSLWVNREHVACFVLEAVIRITLDRTEDNPFFVNLEISL</sequence>
<proteinExistence type="predicted"/>